<dbReference type="Proteomes" id="UP000789525">
    <property type="component" value="Unassembled WGS sequence"/>
</dbReference>
<accession>A0ACA9JYM2</accession>
<sequence>MNSREYWNQTVAGYGLNFISFMEFVQKKKVGKGDFGTIYLTTWTSTSERVALKRISVNEENEEAIKIFLKELSIHNSSKHDRIIKLLGISRDTNDSSDCYLIMEFADGGDLRSYLSMKKDILEWEEKIRLSTQIAEGVSYLHNELNVIHRDLHTKNILIRNSNIKISDFGLSKCLGSTTTINSKVQGILPFIDP</sequence>
<protein>
    <submittedName>
        <fullName evidence="1">1049_t:CDS:1</fullName>
    </submittedName>
</protein>
<keyword evidence="2" id="KW-1185">Reference proteome</keyword>
<organism evidence="1 2">
    <name type="scientific">Acaulospora colombiana</name>
    <dbReference type="NCBI Taxonomy" id="27376"/>
    <lineage>
        <taxon>Eukaryota</taxon>
        <taxon>Fungi</taxon>
        <taxon>Fungi incertae sedis</taxon>
        <taxon>Mucoromycota</taxon>
        <taxon>Glomeromycotina</taxon>
        <taxon>Glomeromycetes</taxon>
        <taxon>Diversisporales</taxon>
        <taxon>Acaulosporaceae</taxon>
        <taxon>Acaulospora</taxon>
    </lineage>
</organism>
<name>A0ACA9JYM2_9GLOM</name>
<evidence type="ECO:0000313" key="1">
    <source>
        <dbReference type="EMBL" id="CAG8443038.1"/>
    </source>
</evidence>
<gene>
    <name evidence="1" type="ORF">ACOLOM_LOCUS357</name>
</gene>
<dbReference type="EMBL" id="CAJVPT010000329">
    <property type="protein sequence ID" value="CAG8443038.1"/>
    <property type="molecule type" value="Genomic_DNA"/>
</dbReference>
<evidence type="ECO:0000313" key="2">
    <source>
        <dbReference type="Proteomes" id="UP000789525"/>
    </source>
</evidence>
<comment type="caution">
    <text evidence="1">The sequence shown here is derived from an EMBL/GenBank/DDBJ whole genome shotgun (WGS) entry which is preliminary data.</text>
</comment>
<proteinExistence type="predicted"/>
<reference evidence="1" key="1">
    <citation type="submission" date="2021-06" db="EMBL/GenBank/DDBJ databases">
        <authorList>
            <person name="Kallberg Y."/>
            <person name="Tangrot J."/>
            <person name="Rosling A."/>
        </authorList>
    </citation>
    <scope>NUCLEOTIDE SEQUENCE</scope>
    <source>
        <strain evidence="1">CL356</strain>
    </source>
</reference>